<evidence type="ECO:0000256" key="2">
    <source>
        <dbReference type="ARBA" id="ARBA00006528"/>
    </source>
</evidence>
<dbReference type="PANTHER" id="PTHR10361">
    <property type="entry name" value="SODIUM-BILE ACID COTRANSPORTER"/>
    <property type="match status" value="1"/>
</dbReference>
<evidence type="ECO:0000313" key="8">
    <source>
        <dbReference type="EMBL" id="WAR03208.1"/>
    </source>
</evidence>
<evidence type="ECO:0000256" key="6">
    <source>
        <dbReference type="ARBA" id="ARBA00023136"/>
    </source>
</evidence>
<feature type="transmembrane region" description="Helical" evidence="7">
    <location>
        <begin position="65"/>
        <end position="85"/>
    </location>
</feature>
<feature type="transmembrane region" description="Helical" evidence="7">
    <location>
        <begin position="33"/>
        <end position="53"/>
    </location>
</feature>
<protein>
    <submittedName>
        <fullName evidence="8">SOAT-like protein</fullName>
    </submittedName>
</protein>
<evidence type="ECO:0000256" key="7">
    <source>
        <dbReference type="SAM" id="Phobius"/>
    </source>
</evidence>
<keyword evidence="6 7" id="KW-0472">Membrane</keyword>
<comment type="subcellular location">
    <subcellularLocation>
        <location evidence="1">Membrane</location>
        <topology evidence="1">Multi-pass membrane protein</topology>
    </subcellularLocation>
</comment>
<keyword evidence="3 7" id="KW-0812">Transmembrane</keyword>
<evidence type="ECO:0000313" key="9">
    <source>
        <dbReference type="Proteomes" id="UP001164746"/>
    </source>
</evidence>
<dbReference type="Pfam" id="PF01758">
    <property type="entry name" value="SBF"/>
    <property type="match status" value="1"/>
</dbReference>
<dbReference type="InterPro" id="IPR038770">
    <property type="entry name" value="Na+/solute_symporter_sf"/>
</dbReference>
<gene>
    <name evidence="8" type="ORF">MAR_009766</name>
</gene>
<name>A0ABY7DZP9_MYAAR</name>
<evidence type="ECO:0000256" key="4">
    <source>
        <dbReference type="ARBA" id="ARBA00022847"/>
    </source>
</evidence>
<sequence length="124" mass="13944">MDALLITPTVLLMLSFGCSMHVKHIKDYFSRPIGVVLEVLLHLIVLPYLFYALDQVMMWDRYDEMSLTVLATCPAGGVSNLYVFYADGDLALGFRTLLIPFVLFGKKQTCDLLPRVIRALNANS</sequence>
<evidence type="ECO:0000256" key="1">
    <source>
        <dbReference type="ARBA" id="ARBA00004141"/>
    </source>
</evidence>
<organism evidence="8 9">
    <name type="scientific">Mya arenaria</name>
    <name type="common">Soft-shell clam</name>
    <dbReference type="NCBI Taxonomy" id="6604"/>
    <lineage>
        <taxon>Eukaryota</taxon>
        <taxon>Metazoa</taxon>
        <taxon>Spiralia</taxon>
        <taxon>Lophotrochozoa</taxon>
        <taxon>Mollusca</taxon>
        <taxon>Bivalvia</taxon>
        <taxon>Autobranchia</taxon>
        <taxon>Heteroconchia</taxon>
        <taxon>Euheterodonta</taxon>
        <taxon>Imparidentia</taxon>
        <taxon>Neoheterodontei</taxon>
        <taxon>Myida</taxon>
        <taxon>Myoidea</taxon>
        <taxon>Myidae</taxon>
        <taxon>Mya</taxon>
    </lineage>
</organism>
<evidence type="ECO:0000256" key="5">
    <source>
        <dbReference type="ARBA" id="ARBA00022989"/>
    </source>
</evidence>
<keyword evidence="4" id="KW-0813">Transport</keyword>
<evidence type="ECO:0000256" key="3">
    <source>
        <dbReference type="ARBA" id="ARBA00022692"/>
    </source>
</evidence>
<keyword evidence="5 7" id="KW-1133">Transmembrane helix</keyword>
<dbReference type="Gene3D" id="1.20.1530.20">
    <property type="match status" value="1"/>
</dbReference>
<dbReference type="Proteomes" id="UP001164746">
    <property type="component" value="Chromosome 4"/>
</dbReference>
<comment type="similarity">
    <text evidence="2">Belongs to the bile acid:sodium symporter (BASS) (TC 2.A.28) family.</text>
</comment>
<keyword evidence="9" id="KW-1185">Reference proteome</keyword>
<dbReference type="InterPro" id="IPR004710">
    <property type="entry name" value="Bilac:Na_transpt"/>
</dbReference>
<accession>A0ABY7DZP9</accession>
<proteinExistence type="inferred from homology"/>
<reference evidence="8" key="1">
    <citation type="submission" date="2022-11" db="EMBL/GenBank/DDBJ databases">
        <title>Centuries of genome instability and evolution in soft-shell clam transmissible cancer (bioRxiv).</title>
        <authorList>
            <person name="Hart S.F.M."/>
            <person name="Yonemitsu M.A."/>
            <person name="Giersch R.M."/>
            <person name="Beal B.F."/>
            <person name="Arriagada G."/>
            <person name="Davis B.W."/>
            <person name="Ostrander E.A."/>
            <person name="Goff S.P."/>
            <person name="Metzger M.J."/>
        </authorList>
    </citation>
    <scope>NUCLEOTIDE SEQUENCE</scope>
    <source>
        <strain evidence="8">MELC-2E11</strain>
        <tissue evidence="8">Siphon/mantle</tissue>
    </source>
</reference>
<keyword evidence="4" id="KW-0769">Symport</keyword>
<dbReference type="PANTHER" id="PTHR10361:SF28">
    <property type="entry name" value="P3 PROTEIN-RELATED"/>
    <property type="match status" value="1"/>
</dbReference>
<dbReference type="InterPro" id="IPR002657">
    <property type="entry name" value="BilAc:Na_symport/Acr3"/>
</dbReference>
<dbReference type="EMBL" id="CP111015">
    <property type="protein sequence ID" value="WAR03208.1"/>
    <property type="molecule type" value="Genomic_DNA"/>
</dbReference>